<keyword evidence="2" id="KW-0762">Sugar transport</keyword>
<dbReference type="EMBL" id="JAJHJB010000012">
    <property type="protein sequence ID" value="MCC5465776.1"/>
    <property type="molecule type" value="Genomic_DNA"/>
</dbReference>
<name>A0ABS8HT40_9FIRM</name>
<dbReference type="RefSeq" id="WP_229535004.1">
    <property type="nucleotide sequence ID" value="NZ_JAJHJB010000012.1"/>
</dbReference>
<proteinExistence type="predicted"/>
<dbReference type="InterPro" id="IPR016152">
    <property type="entry name" value="PTrfase/Anion_transptr"/>
</dbReference>
<dbReference type="PANTHER" id="PTHR47738:SF2">
    <property type="entry name" value="PTS SYSTEM FRUCTOSE-LIKE EIIA COMPONENT"/>
    <property type="match status" value="1"/>
</dbReference>
<dbReference type="SUPFAM" id="SSF55804">
    <property type="entry name" value="Phoshotransferase/anion transport protein"/>
    <property type="match status" value="1"/>
</dbReference>
<protein>
    <submittedName>
        <fullName evidence="2">PTS sugar transporter subunit IIA</fullName>
    </submittedName>
</protein>
<dbReference type="Proteomes" id="UP001165492">
    <property type="component" value="Unassembled WGS sequence"/>
</dbReference>
<keyword evidence="2" id="KW-0813">Transport</keyword>
<feature type="domain" description="PTS EIIA type-2" evidence="1">
    <location>
        <begin position="1"/>
        <end position="146"/>
    </location>
</feature>
<evidence type="ECO:0000259" key="1">
    <source>
        <dbReference type="PROSITE" id="PS51094"/>
    </source>
</evidence>
<dbReference type="Pfam" id="PF00359">
    <property type="entry name" value="PTS_EIIA_2"/>
    <property type="match status" value="1"/>
</dbReference>
<comment type="caution">
    <text evidence="2">The sequence shown here is derived from an EMBL/GenBank/DDBJ whole genome shotgun (WGS) entry which is preliminary data.</text>
</comment>
<reference evidence="2" key="1">
    <citation type="submission" date="2021-11" db="EMBL/GenBank/DDBJ databases">
        <title>Description of a new species Pelosinus isolated from the bottom sediments of Lake Baikal.</title>
        <authorList>
            <person name="Zakharyuk A."/>
        </authorList>
    </citation>
    <scope>NUCLEOTIDE SEQUENCE</scope>
    <source>
        <strain evidence="2">Bkl1</strain>
    </source>
</reference>
<evidence type="ECO:0000313" key="2">
    <source>
        <dbReference type="EMBL" id="MCC5465776.1"/>
    </source>
</evidence>
<keyword evidence="3" id="KW-1185">Reference proteome</keyword>
<dbReference type="CDD" id="cd00211">
    <property type="entry name" value="PTS_IIA_fru"/>
    <property type="match status" value="1"/>
</dbReference>
<dbReference type="PANTHER" id="PTHR47738">
    <property type="entry name" value="PTS SYSTEM FRUCTOSE-LIKE EIIA COMPONENT-RELATED"/>
    <property type="match status" value="1"/>
</dbReference>
<dbReference type="PROSITE" id="PS51094">
    <property type="entry name" value="PTS_EIIA_TYPE_2"/>
    <property type="match status" value="1"/>
</dbReference>
<dbReference type="InterPro" id="IPR002178">
    <property type="entry name" value="PTS_EIIA_type-2_dom"/>
</dbReference>
<sequence>MIIHESLIELYMKSKSKMEIIETLAHKAKELGCISEVEGYLEDVFALDESFPISFGYGIAIPYGKSRYVLTPFIAFARSDEAFCWDHRVDHEARLIFLIGVPEEQDDDFDFKMLTHMSGGLTNESFRRRLLQTSDAAEVVAMFKEMGL</sequence>
<organism evidence="2 3">
    <name type="scientific">Pelosinus baikalensis</name>
    <dbReference type="NCBI Taxonomy" id="2892015"/>
    <lineage>
        <taxon>Bacteria</taxon>
        <taxon>Bacillati</taxon>
        <taxon>Bacillota</taxon>
        <taxon>Negativicutes</taxon>
        <taxon>Selenomonadales</taxon>
        <taxon>Sporomusaceae</taxon>
        <taxon>Pelosinus</taxon>
    </lineage>
</organism>
<dbReference type="Gene3D" id="3.40.930.10">
    <property type="entry name" value="Mannitol-specific EII, Chain A"/>
    <property type="match status" value="1"/>
</dbReference>
<gene>
    <name evidence="2" type="ORF">LMF89_10455</name>
</gene>
<evidence type="ECO:0000313" key="3">
    <source>
        <dbReference type="Proteomes" id="UP001165492"/>
    </source>
</evidence>
<dbReference type="InterPro" id="IPR051541">
    <property type="entry name" value="PTS_SugarTrans_NitroReg"/>
</dbReference>
<accession>A0ABS8HT40</accession>